<feature type="compositionally biased region" description="Acidic residues" evidence="4">
    <location>
        <begin position="179"/>
        <end position="190"/>
    </location>
</feature>
<dbReference type="Gene3D" id="3.40.50.720">
    <property type="entry name" value="NAD(P)-binding Rossmann-like Domain"/>
    <property type="match status" value="1"/>
</dbReference>
<reference evidence="6 7" key="1">
    <citation type="submission" date="2015-01" db="EMBL/GenBank/DDBJ databases">
        <title>The Genome Sequence of Exophiala xenobiotica CBS118157.</title>
        <authorList>
            <consortium name="The Broad Institute Genomics Platform"/>
            <person name="Cuomo C."/>
            <person name="de Hoog S."/>
            <person name="Gorbushina A."/>
            <person name="Stielow B."/>
            <person name="Teixiera M."/>
            <person name="Abouelleil A."/>
            <person name="Chapman S.B."/>
            <person name="Priest M."/>
            <person name="Young S.K."/>
            <person name="Wortman J."/>
            <person name="Nusbaum C."/>
            <person name="Birren B."/>
        </authorList>
    </citation>
    <scope>NUCLEOTIDE SEQUENCE [LARGE SCALE GENOMIC DNA]</scope>
    <source>
        <strain evidence="6 7">CBS 118157</strain>
    </source>
</reference>
<dbReference type="RefSeq" id="XP_013322392.1">
    <property type="nucleotide sequence ID" value="XM_013466938.1"/>
</dbReference>
<dbReference type="STRING" id="348802.A0A0D2F1H7"/>
<evidence type="ECO:0000313" key="6">
    <source>
        <dbReference type="EMBL" id="KIW61808.1"/>
    </source>
</evidence>
<dbReference type="GeneID" id="25323797"/>
<proteinExistence type="inferred from homology"/>
<dbReference type="EMBL" id="KN847317">
    <property type="protein sequence ID" value="KIW61808.1"/>
    <property type="molecule type" value="Genomic_DNA"/>
</dbReference>
<feature type="domain" description="NmrA-like" evidence="5">
    <location>
        <begin position="2"/>
        <end position="317"/>
    </location>
</feature>
<evidence type="ECO:0000259" key="5">
    <source>
        <dbReference type="Pfam" id="PF05368"/>
    </source>
</evidence>
<keyword evidence="7" id="KW-1185">Reference proteome</keyword>
<name>A0A0D2F1H7_9EURO</name>
<dbReference type="InterPro" id="IPR008030">
    <property type="entry name" value="NmrA-like"/>
</dbReference>
<dbReference type="InterPro" id="IPR051164">
    <property type="entry name" value="NmrA-like_oxidored"/>
</dbReference>
<dbReference type="Proteomes" id="UP000054342">
    <property type="component" value="Unassembled WGS sequence"/>
</dbReference>
<dbReference type="InterPro" id="IPR036291">
    <property type="entry name" value="NAD(P)-bd_dom_sf"/>
</dbReference>
<dbReference type="PANTHER" id="PTHR42748:SF30">
    <property type="entry name" value="NMRA-LIKE DOMAIN-CONTAINING PROTEIN"/>
    <property type="match status" value="1"/>
</dbReference>
<dbReference type="GO" id="GO:0016491">
    <property type="term" value="F:oxidoreductase activity"/>
    <property type="evidence" value="ECO:0007669"/>
    <property type="project" value="UniProtKB-KW"/>
</dbReference>
<dbReference type="Gene3D" id="3.90.25.10">
    <property type="entry name" value="UDP-galactose 4-epimerase, domain 1"/>
    <property type="match status" value="1"/>
</dbReference>
<sequence>MSKIFTVFGVTGQQGGALIRYLLDHPVFSKEYRFRGVTRNASKPAGVALRERGVEIVEADMNDSDTLVSAMRDAHTVFAMTTWLETFQPAEEVVQGKALADAAVAAKVKLYIWSSLPRTGVAHFNSKADVEDYIRTLPLMAAFFMPGWFMQNFFGVMAPKRRVQKTKQEQQEHPSGRDEMEEEEKEEEEYVVSQPWPGAGLDSLVPLIDIEDTGKYVAPFLVDPNKYAGSRFWACTRFYSVEEICRVWTDVTGKKVVFDERVDWISGGGTATVMKDALEKSLGKTGKANGYFGVEGEEGVKWTLEQVGEKLTTWEEFVKRSEPWFV</sequence>
<dbReference type="OrthoDB" id="3358371at2759"/>
<organism evidence="6 7">
    <name type="scientific">Exophiala xenobiotica</name>
    <dbReference type="NCBI Taxonomy" id="348802"/>
    <lineage>
        <taxon>Eukaryota</taxon>
        <taxon>Fungi</taxon>
        <taxon>Dikarya</taxon>
        <taxon>Ascomycota</taxon>
        <taxon>Pezizomycotina</taxon>
        <taxon>Eurotiomycetes</taxon>
        <taxon>Chaetothyriomycetidae</taxon>
        <taxon>Chaetothyriales</taxon>
        <taxon>Herpotrichiellaceae</taxon>
        <taxon>Exophiala</taxon>
    </lineage>
</organism>
<feature type="compositionally biased region" description="Basic and acidic residues" evidence="4">
    <location>
        <begin position="166"/>
        <end position="178"/>
    </location>
</feature>
<evidence type="ECO:0000313" key="7">
    <source>
        <dbReference type="Proteomes" id="UP000054342"/>
    </source>
</evidence>
<evidence type="ECO:0000256" key="1">
    <source>
        <dbReference type="ARBA" id="ARBA00006328"/>
    </source>
</evidence>
<dbReference type="SUPFAM" id="SSF51735">
    <property type="entry name" value="NAD(P)-binding Rossmann-fold domains"/>
    <property type="match status" value="1"/>
</dbReference>
<gene>
    <name evidence="6" type="ORF">PV05_01889</name>
</gene>
<comment type="similarity">
    <text evidence="1">Belongs to the NmrA-type oxidoreductase family.</text>
</comment>
<dbReference type="HOGENOM" id="CLU_007383_8_1_1"/>
<evidence type="ECO:0000256" key="2">
    <source>
        <dbReference type="ARBA" id="ARBA00022857"/>
    </source>
</evidence>
<dbReference type="AlphaFoldDB" id="A0A0D2F1H7"/>
<protein>
    <recommendedName>
        <fullName evidence="5">NmrA-like domain-containing protein</fullName>
    </recommendedName>
</protein>
<dbReference type="CDD" id="cd05251">
    <property type="entry name" value="NmrA_like_SDR_a"/>
    <property type="match status" value="1"/>
</dbReference>
<accession>A0A0D2F1H7</accession>
<dbReference type="Pfam" id="PF05368">
    <property type="entry name" value="NmrA"/>
    <property type="match status" value="1"/>
</dbReference>
<evidence type="ECO:0000256" key="3">
    <source>
        <dbReference type="ARBA" id="ARBA00023002"/>
    </source>
</evidence>
<dbReference type="PANTHER" id="PTHR42748">
    <property type="entry name" value="NITROGEN METABOLITE REPRESSION PROTEIN NMRA FAMILY MEMBER"/>
    <property type="match status" value="1"/>
</dbReference>
<evidence type="ECO:0000256" key="4">
    <source>
        <dbReference type="SAM" id="MobiDB-lite"/>
    </source>
</evidence>
<feature type="region of interest" description="Disordered" evidence="4">
    <location>
        <begin position="164"/>
        <end position="192"/>
    </location>
</feature>
<keyword evidence="3" id="KW-0560">Oxidoreductase</keyword>
<dbReference type="GO" id="GO:0005634">
    <property type="term" value="C:nucleus"/>
    <property type="evidence" value="ECO:0007669"/>
    <property type="project" value="TreeGrafter"/>
</dbReference>
<keyword evidence="2" id="KW-0521">NADP</keyword>